<dbReference type="EMBL" id="MU004236">
    <property type="protein sequence ID" value="KAF2668262.1"/>
    <property type="molecule type" value="Genomic_DNA"/>
</dbReference>
<keyword evidence="1" id="KW-0812">Transmembrane</keyword>
<dbReference type="AlphaFoldDB" id="A0A6A6U7X2"/>
<keyword evidence="1" id="KW-0472">Membrane</keyword>
<dbReference type="Proteomes" id="UP000799302">
    <property type="component" value="Unassembled WGS sequence"/>
</dbReference>
<evidence type="ECO:0000313" key="2">
    <source>
        <dbReference type="EMBL" id="KAF2668262.1"/>
    </source>
</evidence>
<proteinExistence type="predicted"/>
<gene>
    <name evidence="2" type="ORF">BT63DRAFT_414280</name>
</gene>
<reference evidence="2" key="1">
    <citation type="journal article" date="2020" name="Stud. Mycol.">
        <title>101 Dothideomycetes genomes: a test case for predicting lifestyles and emergence of pathogens.</title>
        <authorList>
            <person name="Haridas S."/>
            <person name="Albert R."/>
            <person name="Binder M."/>
            <person name="Bloem J."/>
            <person name="Labutti K."/>
            <person name="Salamov A."/>
            <person name="Andreopoulos B."/>
            <person name="Baker S."/>
            <person name="Barry K."/>
            <person name="Bills G."/>
            <person name="Bluhm B."/>
            <person name="Cannon C."/>
            <person name="Castanera R."/>
            <person name="Culley D."/>
            <person name="Daum C."/>
            <person name="Ezra D."/>
            <person name="Gonzalez J."/>
            <person name="Henrissat B."/>
            <person name="Kuo A."/>
            <person name="Liang C."/>
            <person name="Lipzen A."/>
            <person name="Lutzoni F."/>
            <person name="Magnuson J."/>
            <person name="Mondo S."/>
            <person name="Nolan M."/>
            <person name="Ohm R."/>
            <person name="Pangilinan J."/>
            <person name="Park H.-J."/>
            <person name="Ramirez L."/>
            <person name="Alfaro M."/>
            <person name="Sun H."/>
            <person name="Tritt A."/>
            <person name="Yoshinaga Y."/>
            <person name="Zwiers L.-H."/>
            <person name="Turgeon B."/>
            <person name="Goodwin S."/>
            <person name="Spatafora J."/>
            <person name="Crous P."/>
            <person name="Grigoriev I."/>
        </authorList>
    </citation>
    <scope>NUCLEOTIDE SEQUENCE</scope>
    <source>
        <strain evidence="2">CBS 115976</strain>
    </source>
</reference>
<feature type="transmembrane region" description="Helical" evidence="1">
    <location>
        <begin position="110"/>
        <end position="131"/>
    </location>
</feature>
<evidence type="ECO:0000313" key="3">
    <source>
        <dbReference type="Proteomes" id="UP000799302"/>
    </source>
</evidence>
<protein>
    <recommendedName>
        <fullName evidence="4">Pali-domain-containing protein</fullName>
    </recommendedName>
</protein>
<accession>A0A6A6U7X2</accession>
<organism evidence="2 3">
    <name type="scientific">Microthyrium microscopicum</name>
    <dbReference type="NCBI Taxonomy" id="703497"/>
    <lineage>
        <taxon>Eukaryota</taxon>
        <taxon>Fungi</taxon>
        <taxon>Dikarya</taxon>
        <taxon>Ascomycota</taxon>
        <taxon>Pezizomycotina</taxon>
        <taxon>Dothideomycetes</taxon>
        <taxon>Dothideomycetes incertae sedis</taxon>
        <taxon>Microthyriales</taxon>
        <taxon>Microthyriaceae</taxon>
        <taxon>Microthyrium</taxon>
    </lineage>
</organism>
<evidence type="ECO:0000256" key="1">
    <source>
        <dbReference type="SAM" id="Phobius"/>
    </source>
</evidence>
<feature type="transmembrane region" description="Helical" evidence="1">
    <location>
        <begin position="143"/>
        <end position="160"/>
    </location>
</feature>
<name>A0A6A6U7X2_9PEZI</name>
<feature type="transmembrane region" description="Helical" evidence="1">
    <location>
        <begin position="180"/>
        <end position="201"/>
    </location>
</feature>
<evidence type="ECO:0008006" key="4">
    <source>
        <dbReference type="Google" id="ProtNLM"/>
    </source>
</evidence>
<keyword evidence="1" id="KW-1133">Transmembrane helix</keyword>
<feature type="transmembrane region" description="Helical" evidence="1">
    <location>
        <begin position="12"/>
        <end position="31"/>
    </location>
</feature>
<sequence length="342" mass="38117">MRAEEVSQVRVLLASALTFVGLVITLLLLTAGTQQNYLQNAAFSIIPVPNNASHELRALGQFDWVSLHFLCVNAGNYDHDTGQRMNITISKDPKLRQVFEAAATYRKVPLIFHGLALGCAGLAFVSLPPFFGGRRHHNGYPTMLLTISWAFLCVSGVSITSDRLSQVNDPRASTGIAIPLHWVAVVFIIMASMLEMFEYLLQRMTEEDKRITIRNFQPSALLRKRSSRDTERTALSRQSLEYRIVSIRDFEPTLGEPMSPTISTPPPIMAPRNMRIKTPEGVVKYSYRPTRTPPVGEAIDMDQRRESSYQQNSHLFGPRPISSIPEQGVIGAQLCNGQCSAT</sequence>
<keyword evidence="3" id="KW-1185">Reference proteome</keyword>